<protein>
    <submittedName>
        <fullName evidence="1">Uncharacterized protein</fullName>
    </submittedName>
</protein>
<comment type="caution">
    <text evidence="1">The sequence shown here is derived from an EMBL/GenBank/DDBJ whole genome shotgun (WGS) entry which is preliminary data.</text>
</comment>
<organism evidence="1 3">
    <name type="scientific">Phytophthora infestans</name>
    <name type="common">Potato late blight agent</name>
    <name type="synonym">Botrytis infestans</name>
    <dbReference type="NCBI Taxonomy" id="4787"/>
    <lineage>
        <taxon>Eukaryota</taxon>
        <taxon>Sar</taxon>
        <taxon>Stramenopiles</taxon>
        <taxon>Oomycota</taxon>
        <taxon>Peronosporomycetes</taxon>
        <taxon>Peronosporales</taxon>
        <taxon>Peronosporaceae</taxon>
        <taxon>Phytophthora</taxon>
    </lineage>
</organism>
<dbReference type="Proteomes" id="UP000704712">
    <property type="component" value="Unassembled WGS sequence"/>
</dbReference>
<reference evidence="1" key="1">
    <citation type="submission" date="2020-04" db="EMBL/GenBank/DDBJ databases">
        <title>Hybrid Assembly of Korean Phytophthora infestans isolates.</title>
        <authorList>
            <person name="Prokchorchik M."/>
            <person name="Lee Y."/>
            <person name="Seo J."/>
            <person name="Cho J.-H."/>
            <person name="Park Y.-E."/>
            <person name="Jang D.-C."/>
            <person name="Im J.-S."/>
            <person name="Choi J.-G."/>
            <person name="Park H.-J."/>
            <person name="Lee G.-B."/>
            <person name="Lee Y.-G."/>
            <person name="Hong S.-Y."/>
            <person name="Cho K."/>
            <person name="Sohn K.H."/>
        </authorList>
    </citation>
    <scope>NUCLEOTIDE SEQUENCE</scope>
    <source>
        <strain evidence="1">KR_1_A1</strain>
        <strain evidence="2">KR_2_A2</strain>
    </source>
</reference>
<keyword evidence="3" id="KW-1185">Reference proteome</keyword>
<evidence type="ECO:0000313" key="1">
    <source>
        <dbReference type="EMBL" id="KAF4045403.1"/>
    </source>
</evidence>
<gene>
    <name evidence="1" type="ORF">GN244_ATG02146</name>
    <name evidence="2" type="ORF">GN958_ATG11487</name>
</gene>
<evidence type="ECO:0000313" key="2">
    <source>
        <dbReference type="EMBL" id="KAF4139271.1"/>
    </source>
</evidence>
<proteinExistence type="predicted"/>
<accession>A0A833T313</accession>
<dbReference type="EMBL" id="WSZM01000047">
    <property type="protein sequence ID" value="KAF4045403.1"/>
    <property type="molecule type" value="Genomic_DNA"/>
</dbReference>
<dbReference type="AlphaFoldDB" id="A0A833T313"/>
<name>A0A833T313_PHYIN</name>
<dbReference type="EMBL" id="JAACNO010001558">
    <property type="protein sequence ID" value="KAF4139271.1"/>
    <property type="molecule type" value="Genomic_DNA"/>
</dbReference>
<dbReference type="Proteomes" id="UP000602510">
    <property type="component" value="Unassembled WGS sequence"/>
</dbReference>
<evidence type="ECO:0000313" key="3">
    <source>
        <dbReference type="Proteomes" id="UP000602510"/>
    </source>
</evidence>
<sequence length="84" mass="9250">MDEKDAFAKGITLKIEDGVVWQMLTPLGQRETSRYHGTERAEILGAAVAVAGQSGCEGWLQCIPMAMIGCWMFWVTCDPKIDGE</sequence>